<dbReference type="KEGG" id="mcee:MCEL_04760"/>
<sequence>MTDTLTLLLQKLDEPTAKYGELEQYYAGMQALAFLSPESKAALGTRFGRMATNIPRVAVTSLTERLRVTGFTGVDVWPDYGATNARLTADLRCENFLYWYRGQLPGCPTGPMSIGGIEV</sequence>
<proteinExistence type="predicted"/>
<dbReference type="AlphaFoldDB" id="A0A7I7RD57"/>
<dbReference type="EMBL" id="AP022591">
    <property type="protein sequence ID" value="BBY42181.1"/>
    <property type="molecule type" value="Genomic_DNA"/>
</dbReference>
<reference evidence="1 2" key="1">
    <citation type="journal article" date="2019" name="Emerg. Microbes Infect.">
        <title>Comprehensive subspecies identification of 175 nontuberculous mycobacteria species based on 7547 genomic profiles.</title>
        <authorList>
            <person name="Matsumoto Y."/>
            <person name="Kinjo T."/>
            <person name="Motooka D."/>
            <person name="Nabeya D."/>
            <person name="Jung N."/>
            <person name="Uechi K."/>
            <person name="Horii T."/>
            <person name="Iida T."/>
            <person name="Fujita J."/>
            <person name="Nakamura S."/>
        </authorList>
    </citation>
    <scope>NUCLEOTIDE SEQUENCE [LARGE SCALE GENOMIC DNA]</scope>
    <source>
        <strain evidence="1 2">JCM 18439</strain>
    </source>
</reference>
<keyword evidence="2" id="KW-1185">Reference proteome</keyword>
<gene>
    <name evidence="1" type="ORF">MCEL_04760</name>
</gene>
<protein>
    <submittedName>
        <fullName evidence="1">Uncharacterized protein</fullName>
    </submittedName>
</protein>
<evidence type="ECO:0000313" key="2">
    <source>
        <dbReference type="Proteomes" id="UP000466431"/>
    </source>
</evidence>
<name>A0A7I7RD57_MYCCF</name>
<accession>A0A7I7RD57</accession>
<evidence type="ECO:0000313" key="1">
    <source>
        <dbReference type="EMBL" id="BBY42181.1"/>
    </source>
</evidence>
<organism evidence="1 2">
    <name type="scientific">Mycolicibacterium celeriflavum</name>
    <name type="common">Mycobacterium celeriflavum</name>
    <dbReference type="NCBI Taxonomy" id="1249101"/>
    <lineage>
        <taxon>Bacteria</taxon>
        <taxon>Bacillati</taxon>
        <taxon>Actinomycetota</taxon>
        <taxon>Actinomycetes</taxon>
        <taxon>Mycobacteriales</taxon>
        <taxon>Mycobacteriaceae</taxon>
        <taxon>Mycolicibacterium</taxon>
    </lineage>
</organism>
<dbReference type="Proteomes" id="UP000466431">
    <property type="component" value="Chromosome"/>
</dbReference>